<dbReference type="PROSITE" id="PS50977">
    <property type="entry name" value="HTH_TETR_2"/>
    <property type="match status" value="1"/>
</dbReference>
<feature type="domain" description="HTH tetR-type" evidence="3">
    <location>
        <begin position="39"/>
        <end position="99"/>
    </location>
</feature>
<dbReference type="Proteomes" id="UP000248917">
    <property type="component" value="Unassembled WGS sequence"/>
</dbReference>
<evidence type="ECO:0000313" key="5">
    <source>
        <dbReference type="Proteomes" id="UP000248917"/>
    </source>
</evidence>
<dbReference type="AlphaFoldDB" id="A0A326RNL4"/>
<dbReference type="GO" id="GO:0003677">
    <property type="term" value="F:DNA binding"/>
    <property type="evidence" value="ECO:0007669"/>
    <property type="project" value="UniProtKB-UniRule"/>
</dbReference>
<dbReference type="EMBL" id="QKTX01000012">
    <property type="protein sequence ID" value="PZV80256.1"/>
    <property type="molecule type" value="Genomic_DNA"/>
</dbReference>
<dbReference type="InterPro" id="IPR009057">
    <property type="entry name" value="Homeodomain-like_sf"/>
</dbReference>
<comment type="caution">
    <text evidence="4">The sequence shown here is derived from an EMBL/GenBank/DDBJ whole genome shotgun (WGS) entry which is preliminary data.</text>
</comment>
<accession>A0A326RNL4</accession>
<sequence>MKVQAVNGLFCRSWSMESILKKIRVEVSSNLYIKEPFSSELGVSIVREGLKMIQELGMEHFTFKKLANQIGSTEAAIYRYFENKHKLLLYLNAWYWAWMEHNLVFATANLNNPEERLSVALRLMVDGPIYRQNDFLDPVSLRNIVVNESLKGYLTKEVDDEHESGIFTQVYKFSERIAFIIKEINPNYLFPKTLVSTIMESSLLQSFNSQHLPGMTEAKPTGGDRYTFFHQLVTKAIT</sequence>
<evidence type="ECO:0000313" key="4">
    <source>
        <dbReference type="EMBL" id="PZV80256.1"/>
    </source>
</evidence>
<evidence type="ECO:0000259" key="3">
    <source>
        <dbReference type="PROSITE" id="PS50977"/>
    </source>
</evidence>
<evidence type="ECO:0000256" key="2">
    <source>
        <dbReference type="PROSITE-ProRule" id="PRU00335"/>
    </source>
</evidence>
<dbReference type="PRINTS" id="PR00455">
    <property type="entry name" value="HTHTETR"/>
</dbReference>
<organism evidence="4 5">
    <name type="scientific">Algoriphagus aquaeductus</name>
    <dbReference type="NCBI Taxonomy" id="475299"/>
    <lineage>
        <taxon>Bacteria</taxon>
        <taxon>Pseudomonadati</taxon>
        <taxon>Bacteroidota</taxon>
        <taxon>Cytophagia</taxon>
        <taxon>Cytophagales</taxon>
        <taxon>Cyclobacteriaceae</taxon>
        <taxon>Algoriphagus</taxon>
    </lineage>
</organism>
<dbReference type="Pfam" id="PF00440">
    <property type="entry name" value="TetR_N"/>
    <property type="match status" value="1"/>
</dbReference>
<keyword evidence="1 2" id="KW-0238">DNA-binding</keyword>
<feature type="DNA-binding region" description="H-T-H motif" evidence="2">
    <location>
        <begin position="62"/>
        <end position="81"/>
    </location>
</feature>
<gene>
    <name evidence="4" type="ORF">CLV31_11221</name>
</gene>
<dbReference type="InterPro" id="IPR001647">
    <property type="entry name" value="HTH_TetR"/>
</dbReference>
<keyword evidence="5" id="KW-1185">Reference proteome</keyword>
<protein>
    <submittedName>
        <fullName evidence="4">TetR family transcriptional regulator</fullName>
    </submittedName>
</protein>
<name>A0A326RNL4_9BACT</name>
<dbReference type="SUPFAM" id="SSF46689">
    <property type="entry name" value="Homeodomain-like"/>
    <property type="match status" value="1"/>
</dbReference>
<proteinExistence type="predicted"/>
<dbReference type="Gene3D" id="1.10.357.10">
    <property type="entry name" value="Tetracycline Repressor, domain 2"/>
    <property type="match status" value="1"/>
</dbReference>
<reference evidence="4 5" key="1">
    <citation type="submission" date="2018-06" db="EMBL/GenBank/DDBJ databases">
        <title>Genomic Encyclopedia of Archaeal and Bacterial Type Strains, Phase II (KMG-II): from individual species to whole genera.</title>
        <authorList>
            <person name="Goeker M."/>
        </authorList>
    </citation>
    <scope>NUCLEOTIDE SEQUENCE [LARGE SCALE GENOMIC DNA]</scope>
    <source>
        <strain evidence="4 5">T4</strain>
    </source>
</reference>
<evidence type="ECO:0000256" key="1">
    <source>
        <dbReference type="ARBA" id="ARBA00023125"/>
    </source>
</evidence>